<feature type="transmembrane region" description="Helical" evidence="1">
    <location>
        <begin position="23"/>
        <end position="48"/>
    </location>
</feature>
<evidence type="ECO:0000256" key="1">
    <source>
        <dbReference type="SAM" id="Phobius"/>
    </source>
</evidence>
<dbReference type="EMBL" id="JAZHXI010000017">
    <property type="protein sequence ID" value="KAL2062168.1"/>
    <property type="molecule type" value="Genomic_DNA"/>
</dbReference>
<organism evidence="2 3">
    <name type="scientific">Oculimacula yallundae</name>
    <dbReference type="NCBI Taxonomy" id="86028"/>
    <lineage>
        <taxon>Eukaryota</taxon>
        <taxon>Fungi</taxon>
        <taxon>Dikarya</taxon>
        <taxon>Ascomycota</taxon>
        <taxon>Pezizomycotina</taxon>
        <taxon>Leotiomycetes</taxon>
        <taxon>Helotiales</taxon>
        <taxon>Ploettnerulaceae</taxon>
        <taxon>Oculimacula</taxon>
    </lineage>
</organism>
<name>A0ABR4BZK8_9HELO</name>
<keyword evidence="1" id="KW-0472">Membrane</keyword>
<accession>A0ABR4BZK8</accession>
<evidence type="ECO:0000313" key="3">
    <source>
        <dbReference type="Proteomes" id="UP001595075"/>
    </source>
</evidence>
<proteinExistence type="predicted"/>
<sequence>MPGLDLHTTDIIYTIDTIGTYLFIYPMSLLTSISYVNLLDDIGIVLIVRPMSYLQRFAEFLMLVDDMIRSKKMEDETTDWRSEDSLL</sequence>
<protein>
    <submittedName>
        <fullName evidence="2">Uncharacterized protein</fullName>
    </submittedName>
</protein>
<evidence type="ECO:0000313" key="2">
    <source>
        <dbReference type="EMBL" id="KAL2062168.1"/>
    </source>
</evidence>
<dbReference type="Proteomes" id="UP001595075">
    <property type="component" value="Unassembled WGS sequence"/>
</dbReference>
<keyword evidence="3" id="KW-1185">Reference proteome</keyword>
<keyword evidence="1" id="KW-1133">Transmembrane helix</keyword>
<comment type="caution">
    <text evidence="2">The sequence shown here is derived from an EMBL/GenBank/DDBJ whole genome shotgun (WGS) entry which is preliminary data.</text>
</comment>
<reference evidence="2 3" key="1">
    <citation type="journal article" date="2024" name="Commun. Biol.">
        <title>Comparative genomic analysis of thermophilic fungi reveals convergent evolutionary adaptations and gene losses.</title>
        <authorList>
            <person name="Steindorff A.S."/>
            <person name="Aguilar-Pontes M.V."/>
            <person name="Robinson A.J."/>
            <person name="Andreopoulos B."/>
            <person name="LaButti K."/>
            <person name="Kuo A."/>
            <person name="Mondo S."/>
            <person name="Riley R."/>
            <person name="Otillar R."/>
            <person name="Haridas S."/>
            <person name="Lipzen A."/>
            <person name="Grimwood J."/>
            <person name="Schmutz J."/>
            <person name="Clum A."/>
            <person name="Reid I.D."/>
            <person name="Moisan M.C."/>
            <person name="Butler G."/>
            <person name="Nguyen T.T.M."/>
            <person name="Dewar K."/>
            <person name="Conant G."/>
            <person name="Drula E."/>
            <person name="Henrissat B."/>
            <person name="Hansel C."/>
            <person name="Singer S."/>
            <person name="Hutchinson M.I."/>
            <person name="de Vries R.P."/>
            <person name="Natvig D.O."/>
            <person name="Powell A.J."/>
            <person name="Tsang A."/>
            <person name="Grigoriev I.V."/>
        </authorList>
    </citation>
    <scope>NUCLEOTIDE SEQUENCE [LARGE SCALE GENOMIC DNA]</scope>
    <source>
        <strain evidence="2 3">CBS 494.80</strain>
    </source>
</reference>
<keyword evidence="1" id="KW-0812">Transmembrane</keyword>
<gene>
    <name evidence="2" type="ORF">VTL71DRAFT_6434</name>
</gene>